<evidence type="ECO:0000313" key="3">
    <source>
        <dbReference type="Proteomes" id="UP000637074"/>
    </source>
</evidence>
<accession>A0ABQ3NA57</accession>
<keyword evidence="1" id="KW-1133">Transmembrane helix</keyword>
<dbReference type="PANTHER" id="PTHR36927:SF3">
    <property type="entry name" value="GLUCANS BIOSYNTHESIS PROTEIN C"/>
    <property type="match status" value="1"/>
</dbReference>
<reference evidence="2 3" key="1">
    <citation type="journal article" date="2022" name="Int. J. Syst. Evol. Microbiol.">
        <title>Neobacillus kokaensis sp. nov., isolated from soil.</title>
        <authorList>
            <person name="Yuki K."/>
            <person name="Matsubara H."/>
            <person name="Yamaguchi S."/>
        </authorList>
    </citation>
    <scope>NUCLEOTIDE SEQUENCE [LARGE SCALE GENOMIC DNA]</scope>
    <source>
        <strain evidence="2 3">LOB 377</strain>
    </source>
</reference>
<feature type="transmembrane region" description="Helical" evidence="1">
    <location>
        <begin position="38"/>
        <end position="56"/>
    </location>
</feature>
<name>A0ABQ3NA57_9BACI</name>
<organism evidence="2 3">
    <name type="scientific">Neobacillus kokaensis</name>
    <dbReference type="NCBI Taxonomy" id="2759023"/>
    <lineage>
        <taxon>Bacteria</taxon>
        <taxon>Bacillati</taxon>
        <taxon>Bacillota</taxon>
        <taxon>Bacilli</taxon>
        <taxon>Bacillales</taxon>
        <taxon>Bacillaceae</taxon>
        <taxon>Neobacillus</taxon>
    </lineage>
</organism>
<keyword evidence="1" id="KW-0812">Transmembrane</keyword>
<evidence type="ECO:0000256" key="1">
    <source>
        <dbReference type="SAM" id="Phobius"/>
    </source>
</evidence>
<evidence type="ECO:0000313" key="2">
    <source>
        <dbReference type="EMBL" id="GHI00973.1"/>
    </source>
</evidence>
<dbReference type="PANTHER" id="PTHR36927">
    <property type="entry name" value="BLR4337 PROTEIN"/>
    <property type="match status" value="1"/>
</dbReference>
<evidence type="ECO:0008006" key="4">
    <source>
        <dbReference type="Google" id="ProtNLM"/>
    </source>
</evidence>
<protein>
    <recommendedName>
        <fullName evidence="4">Acyltransferase 3 domain-containing protein</fullName>
    </recommendedName>
</protein>
<dbReference type="Proteomes" id="UP000637074">
    <property type="component" value="Unassembled WGS sequence"/>
</dbReference>
<keyword evidence="3" id="KW-1185">Reference proteome</keyword>
<gene>
    <name evidence="2" type="ORF">AM1BK_45150</name>
</gene>
<dbReference type="InterPro" id="IPR050623">
    <property type="entry name" value="Glucan_succinyl_AcylTrfase"/>
</dbReference>
<proteinExistence type="predicted"/>
<keyword evidence="1" id="KW-0472">Membrane</keyword>
<feature type="transmembrane region" description="Helical" evidence="1">
    <location>
        <begin position="6"/>
        <end position="26"/>
    </location>
</feature>
<feature type="transmembrane region" description="Helical" evidence="1">
    <location>
        <begin position="62"/>
        <end position="84"/>
    </location>
</feature>
<sequence length="113" mass="13362">MILRVVLVWNVLFFILYLGDKFLNFSNGTLKYTSQASMPFYVLHQPIIIILGFFIYNLDWAVPVKVMFLVPLTFLFIMFLYHFIIRKVNLLRVLFGLKSVEKNEKRKGIQTPV</sequence>
<comment type="caution">
    <text evidence="2">The sequence shown here is derived from an EMBL/GenBank/DDBJ whole genome shotgun (WGS) entry which is preliminary data.</text>
</comment>
<dbReference type="EMBL" id="BNDS01000031">
    <property type="protein sequence ID" value="GHI00973.1"/>
    <property type="molecule type" value="Genomic_DNA"/>
</dbReference>